<protein>
    <submittedName>
        <fullName evidence="1">Histidine phosphatase family protein</fullName>
    </submittedName>
</protein>
<name>A0A5P1UQ17_9GAMM</name>
<sequence length="193" mass="22689">MAIFLIRHAESAANINIRSESHASIALSEHGRRQAEQLCSVLPSIQHVIISKYRRTYQTAEPILQKYRITAEIDESIHEFSYLSERKCANTNLDDRKAWVRAYWDRMDFNYCDADDAESFADLYNRVQLFHEKLSYLAQQYLDKNLAVFTHGQFLQLLLTLKYAPQPLSRELMQNFRSDLIHRPIQNTAIFLF</sequence>
<dbReference type="AlphaFoldDB" id="A0A5P1UQ17"/>
<dbReference type="CDD" id="cd07067">
    <property type="entry name" value="HP_PGM_like"/>
    <property type="match status" value="1"/>
</dbReference>
<dbReference type="EMBL" id="CP043909">
    <property type="protein sequence ID" value="QER38498.1"/>
    <property type="molecule type" value="Genomic_DNA"/>
</dbReference>
<organism evidence="1 2">
    <name type="scientific">Acinetobacter suaedae</name>
    <dbReference type="NCBI Taxonomy" id="2609668"/>
    <lineage>
        <taxon>Bacteria</taxon>
        <taxon>Pseudomonadati</taxon>
        <taxon>Pseudomonadota</taxon>
        <taxon>Gammaproteobacteria</taxon>
        <taxon>Moraxellales</taxon>
        <taxon>Moraxellaceae</taxon>
        <taxon>Acinetobacter</taxon>
    </lineage>
</organism>
<dbReference type="PANTHER" id="PTHR48100">
    <property type="entry name" value="BROAD-SPECIFICITY PHOSPHATASE YOR283W-RELATED"/>
    <property type="match status" value="1"/>
</dbReference>
<dbReference type="InterPro" id="IPR029033">
    <property type="entry name" value="His_PPase_superfam"/>
</dbReference>
<dbReference type="Pfam" id="PF00300">
    <property type="entry name" value="His_Phos_1"/>
    <property type="match status" value="1"/>
</dbReference>
<evidence type="ECO:0000313" key="2">
    <source>
        <dbReference type="Proteomes" id="UP000325177"/>
    </source>
</evidence>
<evidence type="ECO:0000313" key="1">
    <source>
        <dbReference type="EMBL" id="QER38498.1"/>
    </source>
</evidence>
<proteinExistence type="predicted"/>
<gene>
    <name evidence="1" type="ORF">F2A31_01765</name>
</gene>
<dbReference type="Gene3D" id="3.40.50.1240">
    <property type="entry name" value="Phosphoglycerate mutase-like"/>
    <property type="match status" value="1"/>
</dbReference>
<dbReference type="SUPFAM" id="SSF53254">
    <property type="entry name" value="Phosphoglycerate mutase-like"/>
    <property type="match status" value="1"/>
</dbReference>
<dbReference type="KEGG" id="asue:F2A31_01765"/>
<dbReference type="InterPro" id="IPR013078">
    <property type="entry name" value="His_Pase_superF_clade-1"/>
</dbReference>
<dbReference type="InterPro" id="IPR050275">
    <property type="entry name" value="PGM_Phosphatase"/>
</dbReference>
<keyword evidence="2" id="KW-1185">Reference proteome</keyword>
<dbReference type="GO" id="GO:0016791">
    <property type="term" value="F:phosphatase activity"/>
    <property type="evidence" value="ECO:0007669"/>
    <property type="project" value="TreeGrafter"/>
</dbReference>
<dbReference type="RefSeq" id="WP_150024922.1">
    <property type="nucleotide sequence ID" value="NZ_CP043909.1"/>
</dbReference>
<dbReference type="Proteomes" id="UP000325177">
    <property type="component" value="Chromosome"/>
</dbReference>
<accession>A0A5P1UQ17</accession>
<dbReference type="SMART" id="SM00855">
    <property type="entry name" value="PGAM"/>
    <property type="match status" value="1"/>
</dbReference>
<reference evidence="1 2" key="1">
    <citation type="submission" date="2019-09" db="EMBL/GenBank/DDBJ databases">
        <title>Acinetobacter sp. C16S1 isolated from saline soil.</title>
        <authorList>
            <person name="Xu L."/>
            <person name="Sun J.-Q."/>
        </authorList>
    </citation>
    <scope>NUCLEOTIDE SEQUENCE [LARGE SCALE GENOMIC DNA]</scope>
    <source>
        <strain evidence="1 2">C16S1</strain>
    </source>
</reference>